<dbReference type="EMBL" id="BDCR01000001">
    <property type="protein sequence ID" value="GAT62168.1"/>
    <property type="molecule type" value="Genomic_DNA"/>
</dbReference>
<evidence type="ECO:0000259" key="4">
    <source>
        <dbReference type="Pfam" id="PF13407"/>
    </source>
</evidence>
<dbReference type="GO" id="GO:0030313">
    <property type="term" value="C:cell envelope"/>
    <property type="evidence" value="ECO:0007669"/>
    <property type="project" value="UniProtKB-SubCell"/>
</dbReference>
<dbReference type="CDD" id="cd19970">
    <property type="entry name" value="PBP1_ABC_sugar_binding-like"/>
    <property type="match status" value="1"/>
</dbReference>
<dbReference type="Proteomes" id="UP000076586">
    <property type="component" value="Unassembled WGS sequence"/>
</dbReference>
<proteinExistence type="inferred from homology"/>
<accession>A0A170YXT1</accession>
<organism evidence="5 6">
    <name type="scientific">Paludibacter jiangxiensis</name>
    <dbReference type="NCBI Taxonomy" id="681398"/>
    <lineage>
        <taxon>Bacteria</taxon>
        <taxon>Pseudomonadati</taxon>
        <taxon>Bacteroidota</taxon>
        <taxon>Bacteroidia</taxon>
        <taxon>Bacteroidales</taxon>
        <taxon>Paludibacteraceae</taxon>
        <taxon>Paludibacter</taxon>
    </lineage>
</organism>
<evidence type="ECO:0000313" key="6">
    <source>
        <dbReference type="Proteomes" id="UP000076586"/>
    </source>
</evidence>
<dbReference type="Gene3D" id="3.40.50.2300">
    <property type="match status" value="2"/>
</dbReference>
<evidence type="ECO:0000256" key="1">
    <source>
        <dbReference type="ARBA" id="ARBA00004196"/>
    </source>
</evidence>
<sequence>MNKGKAVIGLVMKSLQAEFFQEMQKGALAFAATRNDFELITVGTNTQTEIELQIELIDNLIQQKVDALVVVPIDSKALVPAVVKAVKAGIKVINIDIRLDDDLLTQNGIELTYVGPDNATAAKAVGDVLAAKIGKGAKVILIEGLAVAENAQQRKAGFLQSIEENKLQLVASEAADWETDKAEEVFARLYAQHPDIDGVMCSNDAMALGVIKVLDKSDKAGKIAVVGFDNDPSVQPLLENGQMQATIDAFGSQMAVEGIQYTLKVVGGLENRGSFTTPFTLVSRKNDAI</sequence>
<keyword evidence="3" id="KW-0732">Signal</keyword>
<gene>
    <name evidence="5" type="ORF">PJIAN_1760</name>
</gene>
<dbReference type="PANTHER" id="PTHR46847">
    <property type="entry name" value="D-ALLOSE-BINDING PERIPLASMIC PROTEIN-RELATED"/>
    <property type="match status" value="1"/>
</dbReference>
<dbReference type="InterPro" id="IPR028082">
    <property type="entry name" value="Peripla_BP_I"/>
</dbReference>
<keyword evidence="6" id="KW-1185">Reference proteome</keyword>
<dbReference type="OrthoDB" id="9814427at2"/>
<dbReference type="Pfam" id="PF13407">
    <property type="entry name" value="Peripla_BP_4"/>
    <property type="match status" value="1"/>
</dbReference>
<evidence type="ECO:0000313" key="5">
    <source>
        <dbReference type="EMBL" id="GAT62168.1"/>
    </source>
</evidence>
<dbReference type="SUPFAM" id="SSF53822">
    <property type="entry name" value="Periplasmic binding protein-like I"/>
    <property type="match status" value="1"/>
</dbReference>
<reference evidence="6" key="2">
    <citation type="journal article" date="2017" name="Genome Announc.">
        <title>Draft genome sequence of Paludibacter jiangxiensis NM7(T), a propionate-producing fermentative bacterium.</title>
        <authorList>
            <person name="Qiu Y.-L."/>
            <person name="Tourlousse D.M."/>
            <person name="Matsuura N."/>
            <person name="Ohashi A."/>
            <person name="Sekiguchi Y."/>
        </authorList>
    </citation>
    <scope>NUCLEOTIDE SEQUENCE [LARGE SCALE GENOMIC DNA]</scope>
    <source>
        <strain evidence="6">NM7</strain>
    </source>
</reference>
<comment type="caution">
    <text evidence="5">The sequence shown here is derived from an EMBL/GenBank/DDBJ whole genome shotgun (WGS) entry which is preliminary data.</text>
</comment>
<dbReference type="STRING" id="681398.PJIAN_1760"/>
<dbReference type="PANTHER" id="PTHR46847:SF1">
    <property type="entry name" value="D-ALLOSE-BINDING PERIPLASMIC PROTEIN-RELATED"/>
    <property type="match status" value="1"/>
</dbReference>
<name>A0A170YXT1_9BACT</name>
<reference evidence="6" key="1">
    <citation type="submission" date="2016-04" db="EMBL/GenBank/DDBJ databases">
        <title>Draft genome sequence of Paludibacter jiangxiensis strain NM7.</title>
        <authorList>
            <person name="Qiu Y."/>
            <person name="Matsuura N."/>
            <person name="Ohashi A."/>
            <person name="Tourlousse M.D."/>
            <person name="Sekiguchi Y."/>
        </authorList>
    </citation>
    <scope>NUCLEOTIDE SEQUENCE [LARGE SCALE GENOMIC DNA]</scope>
    <source>
        <strain evidence="6">NM7</strain>
    </source>
</reference>
<comment type="similarity">
    <text evidence="2">Belongs to the bacterial solute-binding protein 2 family.</text>
</comment>
<feature type="domain" description="Periplasmic binding protein" evidence="4">
    <location>
        <begin position="8"/>
        <end position="268"/>
    </location>
</feature>
<protein>
    <submittedName>
        <fullName evidence="5">Ribose transport system substrate-binding protein</fullName>
    </submittedName>
</protein>
<evidence type="ECO:0000256" key="3">
    <source>
        <dbReference type="ARBA" id="ARBA00022729"/>
    </source>
</evidence>
<comment type="subcellular location">
    <subcellularLocation>
        <location evidence="1">Cell envelope</location>
    </subcellularLocation>
</comment>
<dbReference type="InterPro" id="IPR025997">
    <property type="entry name" value="SBP_2_dom"/>
</dbReference>
<dbReference type="GO" id="GO:0030246">
    <property type="term" value="F:carbohydrate binding"/>
    <property type="evidence" value="ECO:0007669"/>
    <property type="project" value="UniProtKB-ARBA"/>
</dbReference>
<evidence type="ECO:0000256" key="2">
    <source>
        <dbReference type="ARBA" id="ARBA00007639"/>
    </source>
</evidence>
<dbReference type="RefSeq" id="WP_084252243.1">
    <property type="nucleotide sequence ID" value="NZ_BDCR01000001.1"/>
</dbReference>
<dbReference type="AlphaFoldDB" id="A0A170YXT1"/>